<dbReference type="EMBL" id="BLPG01000001">
    <property type="protein sequence ID" value="GFJ90767.1"/>
    <property type="molecule type" value="Genomic_DNA"/>
</dbReference>
<organism evidence="3 4">
    <name type="scientific">Phytohabitans rumicis</name>
    <dbReference type="NCBI Taxonomy" id="1076125"/>
    <lineage>
        <taxon>Bacteria</taxon>
        <taxon>Bacillati</taxon>
        <taxon>Actinomycetota</taxon>
        <taxon>Actinomycetes</taxon>
        <taxon>Micromonosporales</taxon>
        <taxon>Micromonosporaceae</taxon>
    </lineage>
</organism>
<evidence type="ECO:0000256" key="2">
    <source>
        <dbReference type="SAM" id="Phobius"/>
    </source>
</evidence>
<feature type="region of interest" description="Disordered" evidence="1">
    <location>
        <begin position="1"/>
        <end position="22"/>
    </location>
</feature>
<reference evidence="3 4" key="2">
    <citation type="submission" date="2020-03" db="EMBL/GenBank/DDBJ databases">
        <authorList>
            <person name="Ichikawa N."/>
            <person name="Kimura A."/>
            <person name="Kitahashi Y."/>
            <person name="Uohara A."/>
        </authorList>
    </citation>
    <scope>NUCLEOTIDE SEQUENCE [LARGE SCALE GENOMIC DNA]</scope>
    <source>
        <strain evidence="3 4">NBRC 108638</strain>
    </source>
</reference>
<comment type="caution">
    <text evidence="3">The sequence shown here is derived from an EMBL/GenBank/DDBJ whole genome shotgun (WGS) entry which is preliminary data.</text>
</comment>
<keyword evidence="4" id="KW-1185">Reference proteome</keyword>
<dbReference type="RefSeq" id="WP_173078056.1">
    <property type="nucleotide sequence ID" value="NZ_BAABJB010000003.1"/>
</dbReference>
<feature type="transmembrane region" description="Helical" evidence="2">
    <location>
        <begin position="83"/>
        <end position="106"/>
    </location>
</feature>
<name>A0A6V8L9Q7_9ACTN</name>
<reference evidence="3 4" key="1">
    <citation type="submission" date="2020-03" db="EMBL/GenBank/DDBJ databases">
        <title>Whole genome shotgun sequence of Phytohabitans rumicis NBRC 108638.</title>
        <authorList>
            <person name="Komaki H."/>
            <person name="Tamura T."/>
        </authorList>
    </citation>
    <scope>NUCLEOTIDE SEQUENCE [LARGE SCALE GENOMIC DNA]</scope>
    <source>
        <strain evidence="3 4">NBRC 108638</strain>
    </source>
</reference>
<evidence type="ECO:0000313" key="4">
    <source>
        <dbReference type="Proteomes" id="UP000482960"/>
    </source>
</evidence>
<gene>
    <name evidence="3" type="ORF">Prum_044090</name>
</gene>
<accession>A0A6V8L9Q7</accession>
<evidence type="ECO:0000256" key="1">
    <source>
        <dbReference type="SAM" id="MobiDB-lite"/>
    </source>
</evidence>
<keyword evidence="2" id="KW-1133">Transmembrane helix</keyword>
<dbReference type="AlphaFoldDB" id="A0A6V8L9Q7"/>
<proteinExistence type="predicted"/>
<feature type="transmembrane region" description="Helical" evidence="2">
    <location>
        <begin position="57"/>
        <end position="76"/>
    </location>
</feature>
<dbReference type="Proteomes" id="UP000482960">
    <property type="component" value="Unassembled WGS sequence"/>
</dbReference>
<keyword evidence="2" id="KW-0812">Transmembrane</keyword>
<evidence type="ECO:0000313" key="3">
    <source>
        <dbReference type="EMBL" id="GFJ90767.1"/>
    </source>
</evidence>
<protein>
    <submittedName>
        <fullName evidence="3">Uncharacterized protein</fullName>
    </submittedName>
</protein>
<feature type="transmembrane region" description="Helical" evidence="2">
    <location>
        <begin position="30"/>
        <end position="51"/>
    </location>
</feature>
<keyword evidence="2" id="KW-0472">Membrane</keyword>
<sequence length="115" mass="12256">MADLYPRTPSGLFPSRPPRPTYREPHRVRAGGLTAGLGAGVAWLLFIGLLGRDLRGYVWWTVLAGALAWAAAWTLSRQGDRGVAAGVAISTGVGWSVAAAAIAVRWGMTGDWPLW</sequence>